<comment type="cofactor">
    <cofactor evidence="1">
        <name>Ca(2+)</name>
        <dbReference type="ChEBI" id="CHEBI:29108"/>
    </cofactor>
</comment>
<dbReference type="InterPro" id="IPR017853">
    <property type="entry name" value="GH"/>
</dbReference>
<reference evidence="8" key="1">
    <citation type="journal article" date="2019" name="Int. J. Syst. Evol. Microbiol.">
        <title>The Global Catalogue of Microorganisms (GCM) 10K type strain sequencing project: providing services to taxonomists for standard genome sequencing and annotation.</title>
        <authorList>
            <consortium name="The Broad Institute Genomics Platform"/>
            <consortium name="The Broad Institute Genome Sequencing Center for Infectious Disease"/>
            <person name="Wu L."/>
            <person name="Ma J."/>
        </authorList>
    </citation>
    <scope>NUCLEOTIDE SEQUENCE [LARGE SCALE GENOMIC DNA]</scope>
    <source>
        <strain evidence="8">JCM 18285</strain>
    </source>
</reference>
<evidence type="ECO:0000256" key="3">
    <source>
        <dbReference type="ARBA" id="ARBA00022837"/>
    </source>
</evidence>
<evidence type="ECO:0000313" key="7">
    <source>
        <dbReference type="EMBL" id="GAA4954568.1"/>
    </source>
</evidence>
<proteinExistence type="predicted"/>
<dbReference type="Proteomes" id="UP001501302">
    <property type="component" value="Unassembled WGS sequence"/>
</dbReference>
<organism evidence="7 8">
    <name type="scientific">Algibacter agarivorans</name>
    <dbReference type="NCBI Taxonomy" id="1109741"/>
    <lineage>
        <taxon>Bacteria</taxon>
        <taxon>Pseudomonadati</taxon>
        <taxon>Bacteroidota</taxon>
        <taxon>Flavobacteriia</taxon>
        <taxon>Flavobacteriales</taxon>
        <taxon>Flavobacteriaceae</taxon>
        <taxon>Algibacter</taxon>
    </lineage>
</organism>
<name>A0ABP9GWE6_9FLAO</name>
<evidence type="ECO:0000259" key="4">
    <source>
        <dbReference type="Pfam" id="PF10566"/>
    </source>
</evidence>
<gene>
    <name evidence="7" type="ORF">GCM10023314_30280</name>
</gene>
<evidence type="ECO:0000259" key="5">
    <source>
        <dbReference type="Pfam" id="PF14508"/>
    </source>
</evidence>
<dbReference type="InterPro" id="IPR052720">
    <property type="entry name" value="Glycosyl_hydrolase_97"/>
</dbReference>
<comment type="caution">
    <text evidence="7">The sequence shown here is derived from an EMBL/GenBank/DDBJ whole genome shotgun (WGS) entry which is preliminary data.</text>
</comment>
<comment type="subunit">
    <text evidence="2">Monomer.</text>
</comment>
<dbReference type="GO" id="GO:0016787">
    <property type="term" value="F:hydrolase activity"/>
    <property type="evidence" value="ECO:0007669"/>
    <property type="project" value="UniProtKB-KW"/>
</dbReference>
<accession>A0ABP9GWE6</accession>
<keyword evidence="7" id="KW-0378">Hydrolase</keyword>
<dbReference type="InterPro" id="IPR013785">
    <property type="entry name" value="Aldolase_TIM"/>
</dbReference>
<evidence type="ECO:0000256" key="1">
    <source>
        <dbReference type="ARBA" id="ARBA00001913"/>
    </source>
</evidence>
<dbReference type="Gene3D" id="2.70.98.10">
    <property type="match status" value="1"/>
</dbReference>
<dbReference type="RefSeq" id="WP_345193537.1">
    <property type="nucleotide sequence ID" value="NZ_BAABJJ010000044.1"/>
</dbReference>
<protein>
    <submittedName>
        <fullName evidence="7">Glycoside hydrolase family 97 protein</fullName>
    </submittedName>
</protein>
<dbReference type="Pfam" id="PF14508">
    <property type="entry name" value="GH97_N"/>
    <property type="match status" value="1"/>
</dbReference>
<evidence type="ECO:0000259" key="6">
    <source>
        <dbReference type="Pfam" id="PF14509"/>
    </source>
</evidence>
<dbReference type="Gene3D" id="3.20.20.70">
    <property type="entry name" value="Aldolase class I"/>
    <property type="match status" value="1"/>
</dbReference>
<dbReference type="PANTHER" id="PTHR35803:SF1">
    <property type="entry name" value="GLUCAN 1,4-ALPHA-GLUCOSIDASE SUSB"/>
    <property type="match status" value="1"/>
</dbReference>
<evidence type="ECO:0000256" key="2">
    <source>
        <dbReference type="ARBA" id="ARBA00011245"/>
    </source>
</evidence>
<keyword evidence="8" id="KW-1185">Reference proteome</keyword>
<dbReference type="Pfam" id="PF10566">
    <property type="entry name" value="Glyco_hydro_97"/>
    <property type="match status" value="1"/>
</dbReference>
<dbReference type="PROSITE" id="PS51257">
    <property type="entry name" value="PROKAR_LIPOPROTEIN"/>
    <property type="match status" value="1"/>
</dbReference>
<feature type="domain" description="Glycosyl-hydrolase 97 N-terminal" evidence="5">
    <location>
        <begin position="29"/>
        <end position="292"/>
    </location>
</feature>
<dbReference type="SUPFAM" id="SSF51445">
    <property type="entry name" value="(Trans)glycosidases"/>
    <property type="match status" value="1"/>
</dbReference>
<keyword evidence="3" id="KW-0106">Calcium</keyword>
<dbReference type="Pfam" id="PF14509">
    <property type="entry name" value="GH97_C"/>
    <property type="match status" value="1"/>
</dbReference>
<dbReference type="InterPro" id="IPR014718">
    <property type="entry name" value="GH-type_carb-bd"/>
</dbReference>
<dbReference type="EMBL" id="BAABJJ010000044">
    <property type="protein sequence ID" value="GAA4954568.1"/>
    <property type="molecule type" value="Genomic_DNA"/>
</dbReference>
<evidence type="ECO:0000313" key="8">
    <source>
        <dbReference type="Proteomes" id="UP001501302"/>
    </source>
</evidence>
<sequence length="685" mass="78292">MSENKTHILYFLFIVFACNSCNTKSSKFESPDKNISLFFGVNTKGTPWYIVNQNSKKIIDTSYLGLEFKKGNSFIENLSIENTESKEFNTSWSPVWGQHNAIQNKYTNVKISLTNKTGDAIEVLFRIYNEGVAFRYIVPKQEQNKEFIVQDEKTEFNLTGDHETWWLPANYNSYEHPTTHSKISEIQVTEEQLNYFLVKGIENKKAVHTPLTMRTNEGNYISIHEASLVNYSSMTLELNDKKKGFTCDLVPAANGTKAILPSSFQTPWRTIQISDTPGGLLESSLILNLNEPNKIKNTDWIQPTKYMGIWWGIHIGKYTFEPGSNHGATTENAIEYIDFASKHGIKGLLIEGWNKGIEYFVGKSKDLPNFQTPTEDYDLKEVAAYAKEKGIELVGYHETGAHVLNYEKHMEAAMAYLKSNGINYLKVGFVSNIIPKGEHHHGQWMVNFYQKMVETAAKHKIMLIVHEPIKPTGLARTWPNMMTREGVRGQEFNAWSEGNPPEHTVTLPFTRILAGPIDYTPGIFNLKFDEYRKDNAVRTTLAHQLALYVVLYSPIQMAADLPEHYQEHLDAFQFIKDVPVDWDDTKVLNAEISEYVTIARKDKNSEDWFIGSITNEEERELEISLRFLDDTLKYEAIIYQDGIGADYLTNPTVYEIKRIRVNSKSHIKIQLAKGGGATIHIKNNK</sequence>
<dbReference type="InterPro" id="IPR019563">
    <property type="entry name" value="GH97_catalytic"/>
</dbReference>
<feature type="domain" description="Glycosyl-hydrolase 97 catalytic" evidence="4">
    <location>
        <begin position="310"/>
        <end position="487"/>
    </location>
</feature>
<feature type="domain" description="Glycosyl-hydrolase 97 C-terminal oligomerisation" evidence="6">
    <location>
        <begin position="581"/>
        <end position="682"/>
    </location>
</feature>
<dbReference type="InterPro" id="IPR029483">
    <property type="entry name" value="GH97_C"/>
</dbReference>
<dbReference type="InterPro" id="IPR029486">
    <property type="entry name" value="GH97_N"/>
</dbReference>
<dbReference type="PANTHER" id="PTHR35803">
    <property type="entry name" value="GLUCAN 1,4-ALPHA-GLUCOSIDASE SUSB-RELATED"/>
    <property type="match status" value="1"/>
</dbReference>